<dbReference type="Proteomes" id="UP000091820">
    <property type="component" value="Unassembled WGS sequence"/>
</dbReference>
<accession>A0A1A9WQ19</accession>
<dbReference type="EnsemblMetazoa" id="GBRI027729-RA">
    <property type="protein sequence ID" value="GBRI027729-PA"/>
    <property type="gene ID" value="GBRI027729"/>
</dbReference>
<protein>
    <submittedName>
        <fullName evidence="3">Uncharacterized protein</fullName>
    </submittedName>
</protein>
<organism evidence="3 4">
    <name type="scientific">Glossina brevipalpis</name>
    <dbReference type="NCBI Taxonomy" id="37001"/>
    <lineage>
        <taxon>Eukaryota</taxon>
        <taxon>Metazoa</taxon>
        <taxon>Ecdysozoa</taxon>
        <taxon>Arthropoda</taxon>
        <taxon>Hexapoda</taxon>
        <taxon>Insecta</taxon>
        <taxon>Pterygota</taxon>
        <taxon>Neoptera</taxon>
        <taxon>Endopterygota</taxon>
        <taxon>Diptera</taxon>
        <taxon>Brachycera</taxon>
        <taxon>Muscomorpha</taxon>
        <taxon>Hippoboscoidea</taxon>
        <taxon>Glossinidae</taxon>
        <taxon>Glossina</taxon>
    </lineage>
</organism>
<name>A0A1A9WQ19_9MUSC</name>
<reference evidence="3" key="2">
    <citation type="submission" date="2020-05" db="UniProtKB">
        <authorList>
            <consortium name="EnsemblMetazoa"/>
        </authorList>
    </citation>
    <scope>IDENTIFICATION</scope>
    <source>
        <strain evidence="3">IAEA</strain>
    </source>
</reference>
<feature type="region of interest" description="Disordered" evidence="1">
    <location>
        <begin position="30"/>
        <end position="121"/>
    </location>
</feature>
<evidence type="ECO:0000256" key="2">
    <source>
        <dbReference type="SAM" id="Phobius"/>
    </source>
</evidence>
<proteinExistence type="predicted"/>
<feature type="compositionally biased region" description="Low complexity" evidence="1">
    <location>
        <begin position="96"/>
        <end position="112"/>
    </location>
</feature>
<evidence type="ECO:0000313" key="3">
    <source>
        <dbReference type="EnsemblMetazoa" id="GBRI027729-PA"/>
    </source>
</evidence>
<feature type="compositionally biased region" description="Polar residues" evidence="1">
    <location>
        <begin position="40"/>
        <end position="55"/>
    </location>
</feature>
<dbReference type="AlphaFoldDB" id="A0A1A9WQ19"/>
<keyword evidence="2" id="KW-0472">Membrane</keyword>
<keyword evidence="4" id="KW-1185">Reference proteome</keyword>
<sequence>MPLLRNYNYKNTTTKLQLQNYNYKTTATKLHLSKPRHAQSSRSLLKISNTPTSKDPATPTFPAHLPRPGQEPFQDTDWLPPKTLSRPPQGPLKTAQGPTQDPQEPPQDTQGGFECIEGLGGHEGLEGVQGLEGIEDNNFLFSPMVLMMILPLFLLLVLPKMINDPEAKK</sequence>
<reference evidence="4" key="1">
    <citation type="submission" date="2014-03" db="EMBL/GenBank/DDBJ databases">
        <authorList>
            <person name="Aksoy S."/>
            <person name="Warren W."/>
            <person name="Wilson R.K."/>
        </authorList>
    </citation>
    <scope>NUCLEOTIDE SEQUENCE [LARGE SCALE GENOMIC DNA]</scope>
    <source>
        <strain evidence="4">IAEA</strain>
    </source>
</reference>
<evidence type="ECO:0000256" key="1">
    <source>
        <dbReference type="SAM" id="MobiDB-lite"/>
    </source>
</evidence>
<evidence type="ECO:0000313" key="4">
    <source>
        <dbReference type="Proteomes" id="UP000091820"/>
    </source>
</evidence>
<keyword evidence="2" id="KW-0812">Transmembrane</keyword>
<dbReference type="VEuPathDB" id="VectorBase:GBRI027729"/>
<keyword evidence="2" id="KW-1133">Transmembrane helix</keyword>
<feature type="transmembrane region" description="Helical" evidence="2">
    <location>
        <begin position="139"/>
        <end position="159"/>
    </location>
</feature>